<reference evidence="2" key="1">
    <citation type="journal article" date="2020" name="Mol. Plant Microbe Interact.">
        <title>Genome Sequence of the Biocontrol Agent Coniothyrium minitans strain Conio (IMI 134523).</title>
        <authorList>
            <person name="Patel D."/>
            <person name="Shittu T.A."/>
            <person name="Baroncelli R."/>
            <person name="Muthumeenakshi S."/>
            <person name="Osborne T.H."/>
            <person name="Janganan T.K."/>
            <person name="Sreenivasaprasad S."/>
        </authorList>
    </citation>
    <scope>NUCLEOTIDE SEQUENCE</scope>
    <source>
        <strain evidence="2">Conio</strain>
    </source>
</reference>
<feature type="transmembrane region" description="Helical" evidence="1">
    <location>
        <begin position="120"/>
        <end position="141"/>
    </location>
</feature>
<keyword evidence="3" id="KW-1185">Reference proteome</keyword>
<dbReference type="Proteomes" id="UP000756921">
    <property type="component" value="Unassembled WGS sequence"/>
</dbReference>
<name>A0A9P6GJ47_9PLEO</name>
<organism evidence="2 3">
    <name type="scientific">Paraphaeosphaeria minitans</name>
    <dbReference type="NCBI Taxonomy" id="565426"/>
    <lineage>
        <taxon>Eukaryota</taxon>
        <taxon>Fungi</taxon>
        <taxon>Dikarya</taxon>
        <taxon>Ascomycota</taxon>
        <taxon>Pezizomycotina</taxon>
        <taxon>Dothideomycetes</taxon>
        <taxon>Pleosporomycetidae</taxon>
        <taxon>Pleosporales</taxon>
        <taxon>Massarineae</taxon>
        <taxon>Didymosphaeriaceae</taxon>
        <taxon>Paraphaeosphaeria</taxon>
    </lineage>
</organism>
<keyword evidence="1" id="KW-0472">Membrane</keyword>
<evidence type="ECO:0000313" key="2">
    <source>
        <dbReference type="EMBL" id="KAF9735124.1"/>
    </source>
</evidence>
<evidence type="ECO:0000313" key="3">
    <source>
        <dbReference type="Proteomes" id="UP000756921"/>
    </source>
</evidence>
<protein>
    <submittedName>
        <fullName evidence="2">Uncharacterized protein</fullName>
    </submittedName>
</protein>
<keyword evidence="1" id="KW-0812">Transmembrane</keyword>
<feature type="transmembrane region" description="Helical" evidence="1">
    <location>
        <begin position="147"/>
        <end position="168"/>
    </location>
</feature>
<accession>A0A9P6GJ47</accession>
<dbReference type="OrthoDB" id="10416159at2759"/>
<dbReference type="AlphaFoldDB" id="A0A9P6GJ47"/>
<proteinExistence type="predicted"/>
<gene>
    <name evidence="2" type="ORF">PMIN01_06529</name>
</gene>
<keyword evidence="1" id="KW-1133">Transmembrane helix</keyword>
<comment type="caution">
    <text evidence="2">The sequence shown here is derived from an EMBL/GenBank/DDBJ whole genome shotgun (WGS) entry which is preliminary data.</text>
</comment>
<evidence type="ECO:0000256" key="1">
    <source>
        <dbReference type="SAM" id="Phobius"/>
    </source>
</evidence>
<sequence length="189" mass="20709">MKRHVSLKRTPSHVEERKIMKALERASVDRSGIHAADATAPPEVRMGADVGELEADDASDKGSESSKVAGMSLKDRRALWESTLPQKSSVLPVRPRSGHELEKLVGHIWIEDALGRINDCLFRIAFVFASGPVSWVLSSGIVSDALVALMLLLTHVYYGSGLCAYHCLLRVTRGGCEPGWRLTEPGNHR</sequence>
<dbReference type="EMBL" id="WJXW01000006">
    <property type="protein sequence ID" value="KAF9735124.1"/>
    <property type="molecule type" value="Genomic_DNA"/>
</dbReference>